<name>A0A9W9ZV41_9CNID</name>
<evidence type="ECO:0000313" key="12">
    <source>
        <dbReference type="Proteomes" id="UP001163046"/>
    </source>
</evidence>
<dbReference type="GO" id="GO:0060335">
    <property type="term" value="P:positive regulation of type II interferon-mediated signaling pathway"/>
    <property type="evidence" value="ECO:0007669"/>
    <property type="project" value="TreeGrafter"/>
</dbReference>
<dbReference type="PROSITE" id="PS50102">
    <property type="entry name" value="RRM"/>
    <property type="match status" value="1"/>
</dbReference>
<keyword evidence="12" id="KW-1185">Reference proteome</keyword>
<dbReference type="PANTHER" id="PTHR14453:SF102">
    <property type="entry name" value="PROTEIN MONO-ADP-RIBOSYLTRANSFERASE PARP14-LIKE"/>
    <property type="match status" value="1"/>
</dbReference>
<feature type="domain" description="RRM" evidence="8">
    <location>
        <begin position="17"/>
        <end position="106"/>
    </location>
</feature>
<evidence type="ECO:0000256" key="1">
    <source>
        <dbReference type="ARBA" id="ARBA00004123"/>
    </source>
</evidence>
<protein>
    <submittedName>
        <fullName evidence="11">Poly (ADP-ribose) polymerase</fullName>
        <ecNumber evidence="11">2.4.2.30</ecNumber>
    </submittedName>
</protein>
<evidence type="ECO:0000259" key="8">
    <source>
        <dbReference type="PROSITE" id="PS50102"/>
    </source>
</evidence>
<dbReference type="Pfam" id="PF01661">
    <property type="entry name" value="Macro"/>
    <property type="match status" value="2"/>
</dbReference>
<dbReference type="PROSITE" id="PS51059">
    <property type="entry name" value="PARP_CATALYTIC"/>
    <property type="match status" value="1"/>
</dbReference>
<dbReference type="AlphaFoldDB" id="A0A9W9ZV41"/>
<dbReference type="EMBL" id="MU825519">
    <property type="protein sequence ID" value="KAJ7388277.1"/>
    <property type="molecule type" value="Genomic_DNA"/>
</dbReference>
<dbReference type="PANTHER" id="PTHR14453">
    <property type="entry name" value="PARP/ZINC FINGER CCCH TYPE DOMAIN CONTAINING PROTEIN"/>
    <property type="match status" value="1"/>
</dbReference>
<gene>
    <name evidence="11" type="primary">PARP14_31</name>
    <name evidence="11" type="ORF">OS493_038817</name>
</gene>
<evidence type="ECO:0000256" key="2">
    <source>
        <dbReference type="ARBA" id="ARBA00022676"/>
    </source>
</evidence>
<keyword evidence="4" id="KW-0520">NAD</keyword>
<dbReference type="GO" id="GO:0003950">
    <property type="term" value="F:NAD+ poly-ADP-ribosyltransferase activity"/>
    <property type="evidence" value="ECO:0007669"/>
    <property type="project" value="UniProtKB-EC"/>
</dbReference>
<dbReference type="SUPFAM" id="SSF54928">
    <property type="entry name" value="RNA-binding domain, RBD"/>
    <property type="match status" value="1"/>
</dbReference>
<dbReference type="InterPro" id="IPR043472">
    <property type="entry name" value="Macro_dom-like"/>
</dbReference>
<keyword evidence="3 11" id="KW-0808">Transferase</keyword>
<feature type="domain" description="Macro" evidence="10">
    <location>
        <begin position="283"/>
        <end position="471"/>
    </location>
</feature>
<dbReference type="GO" id="GO:0044389">
    <property type="term" value="F:ubiquitin-like protein ligase binding"/>
    <property type="evidence" value="ECO:0007669"/>
    <property type="project" value="TreeGrafter"/>
</dbReference>
<evidence type="ECO:0000259" key="10">
    <source>
        <dbReference type="PROSITE" id="PS51154"/>
    </source>
</evidence>
<dbReference type="SUPFAM" id="SSF56399">
    <property type="entry name" value="ADP-ribosylation"/>
    <property type="match status" value="1"/>
</dbReference>
<dbReference type="InterPro" id="IPR000504">
    <property type="entry name" value="RRM_dom"/>
</dbReference>
<evidence type="ECO:0000256" key="3">
    <source>
        <dbReference type="ARBA" id="ARBA00022679"/>
    </source>
</evidence>
<dbReference type="GO" id="GO:0010629">
    <property type="term" value="P:negative regulation of gene expression"/>
    <property type="evidence" value="ECO:0007669"/>
    <property type="project" value="TreeGrafter"/>
</dbReference>
<dbReference type="SMART" id="SM00506">
    <property type="entry name" value="A1pp"/>
    <property type="match status" value="2"/>
</dbReference>
<evidence type="ECO:0000256" key="4">
    <source>
        <dbReference type="ARBA" id="ARBA00023027"/>
    </source>
</evidence>
<dbReference type="OrthoDB" id="6159649at2759"/>
<dbReference type="Pfam" id="PF23085">
    <property type="entry name" value="RRM_PARP14_3"/>
    <property type="match status" value="1"/>
</dbReference>
<dbReference type="InterPro" id="IPR012317">
    <property type="entry name" value="Poly(ADP-ribose)pol_cat_dom"/>
</dbReference>
<dbReference type="EC" id="2.4.2.30" evidence="11"/>
<feature type="domain" description="Macro" evidence="10">
    <location>
        <begin position="497"/>
        <end position="672"/>
    </location>
</feature>
<dbReference type="InterPro" id="IPR035979">
    <property type="entry name" value="RBD_domain_sf"/>
</dbReference>
<dbReference type="Proteomes" id="UP001163046">
    <property type="component" value="Unassembled WGS sequence"/>
</dbReference>
<evidence type="ECO:0000313" key="11">
    <source>
        <dbReference type="EMBL" id="KAJ7388277.1"/>
    </source>
</evidence>
<dbReference type="InterPro" id="IPR012677">
    <property type="entry name" value="Nucleotide-bd_a/b_plait_sf"/>
</dbReference>
<dbReference type="CDD" id="cd00590">
    <property type="entry name" value="RRM_SF"/>
    <property type="match status" value="1"/>
</dbReference>
<dbReference type="SUPFAM" id="SSF52949">
    <property type="entry name" value="Macro domain-like"/>
    <property type="match status" value="2"/>
</dbReference>
<dbReference type="Gene3D" id="3.90.228.10">
    <property type="match status" value="1"/>
</dbReference>
<evidence type="ECO:0000256" key="7">
    <source>
        <dbReference type="SAM" id="MobiDB-lite"/>
    </source>
</evidence>
<evidence type="ECO:0000256" key="6">
    <source>
        <dbReference type="PROSITE-ProRule" id="PRU00176"/>
    </source>
</evidence>
<dbReference type="GO" id="GO:0005634">
    <property type="term" value="C:nucleus"/>
    <property type="evidence" value="ECO:0007669"/>
    <property type="project" value="UniProtKB-SubCell"/>
</dbReference>
<feature type="compositionally biased region" description="Acidic residues" evidence="7">
    <location>
        <begin position="253"/>
        <end position="270"/>
    </location>
</feature>
<comment type="caution">
    <text evidence="11">The sequence shown here is derived from an EMBL/GenBank/DDBJ whole genome shotgun (WGS) entry which is preliminary data.</text>
</comment>
<proteinExistence type="predicted"/>
<feature type="domain" description="PARP catalytic" evidence="9">
    <location>
        <begin position="858"/>
        <end position="974"/>
    </location>
</feature>
<reference evidence="11" key="1">
    <citation type="submission" date="2023-01" db="EMBL/GenBank/DDBJ databases">
        <title>Genome assembly of the deep-sea coral Lophelia pertusa.</title>
        <authorList>
            <person name="Herrera S."/>
            <person name="Cordes E."/>
        </authorList>
    </citation>
    <scope>NUCLEOTIDE SEQUENCE</scope>
    <source>
        <strain evidence="11">USNM1676648</strain>
        <tissue evidence="11">Polyp</tissue>
    </source>
</reference>
<evidence type="ECO:0000256" key="5">
    <source>
        <dbReference type="ARBA" id="ARBA00023242"/>
    </source>
</evidence>
<keyword evidence="5" id="KW-0539">Nucleus</keyword>
<dbReference type="InterPro" id="IPR052056">
    <property type="entry name" value="Mono-ARTD/PARP"/>
</dbReference>
<dbReference type="Gene3D" id="3.40.220.10">
    <property type="entry name" value="Leucine Aminopeptidase, subunit E, domain 1"/>
    <property type="match status" value="2"/>
</dbReference>
<dbReference type="Gene3D" id="3.30.70.330">
    <property type="match status" value="1"/>
</dbReference>
<keyword evidence="6" id="KW-0694">RNA-binding</keyword>
<comment type="subcellular location">
    <subcellularLocation>
        <location evidence="1">Nucleus</location>
    </subcellularLocation>
</comment>
<evidence type="ECO:0000259" key="9">
    <source>
        <dbReference type="PROSITE" id="PS51059"/>
    </source>
</evidence>
<dbReference type="PROSITE" id="PS51154">
    <property type="entry name" value="MACRO"/>
    <property type="match status" value="2"/>
</dbReference>
<feature type="compositionally biased region" description="Basic residues" evidence="7">
    <location>
        <begin position="477"/>
        <end position="486"/>
    </location>
</feature>
<feature type="region of interest" description="Disordered" evidence="7">
    <location>
        <begin position="470"/>
        <end position="491"/>
    </location>
</feature>
<sequence>MPLDGVKVLIERAPVCKSIYVSGFSENTSKEAVESYFDEIGALEDVVFSPSWDEEEKPKRVIVYFKDKKSVKKSTKDQNFVDGKTLHVEAFYPFMGKSAKVKGAGQHQSYKSGDSGFSENTSMEFKQDVAEAVKKMRDFLNEKKATEGEFRLDPSIHRKFFNDYYPEELQKIKEDLSHCGVRISLDEGGHLIRFSGTEEGVKEVEERLYILQDDIKEKSFHIGTPGMRNFLAQDEGKRLIETVERENKCVIEITEETEDQAEDDESDSDEPLSIGSEGEEELDEDDTFFTSEGKKVIWRAGNIEEEQADILVCSVGSKFNLAIGAIANAMSKAAGPELQEELRKLKETTVDLGEGDIIHTSPGNLPCRYVIHCVCCPWKGGNHEEEQILRELYRKCFDKASELGACSIGLPLVGTGNLGFPYATAVQIMIEAAVDYSQANPESPLEEFRFVVFSGDQKGITTFEEKFGEFKKDHKPGPKHRQRAARKPTTPTPVAAEFQCKEIHVGHVVLKVLKGDITKEKSDAICNVVTQDLDMNIGTLSRAIFKACGSTVEEELKSKGSQRPGSVVTTSAGSLSVKHIVHMVVGSGTKQHLQTCVEKALKEADSLGLRSVSIPAVGSRGLGRTAEGSAEVVFGAIRAATARPFNSIREVTVVVFEASVIGAFVVELEAMQKETGDSYPDCDEEDEDQLCCEGALEASTDELTKKRCRQKVIVHGQLESFDAAMAALKDGVARACSDPRVIKHEIISRLPKRCTRELKRMSRVRDVKLYQPEPDTIRLEGLPKDVMDINSEVSNVIQEQLEIKYKDERAEQMSKNVQWYLNFKAEINFGNKEVTLLRTGAIKRVLRKDVLPLPDEWDPQPRDDSGKPEILHLVSLAQESQEYKVVQEKFFQSMRGKASITNIERIQNPAMFNSYMLRKQTMDEKNGTLENELQLFHGTKPDSVTYINVQGFNRSLCGINAGKYTRQYPVKILQ</sequence>
<dbReference type="GO" id="GO:0003723">
    <property type="term" value="F:RNA binding"/>
    <property type="evidence" value="ECO:0007669"/>
    <property type="project" value="UniProtKB-UniRule"/>
</dbReference>
<feature type="region of interest" description="Disordered" evidence="7">
    <location>
        <begin position="253"/>
        <end position="286"/>
    </location>
</feature>
<dbReference type="GO" id="GO:1990404">
    <property type="term" value="F:NAD+-protein mono-ADP-ribosyltransferase activity"/>
    <property type="evidence" value="ECO:0007669"/>
    <property type="project" value="TreeGrafter"/>
</dbReference>
<accession>A0A9W9ZV41</accession>
<dbReference type="GO" id="GO:0003714">
    <property type="term" value="F:transcription corepressor activity"/>
    <property type="evidence" value="ECO:0007669"/>
    <property type="project" value="TreeGrafter"/>
</dbReference>
<dbReference type="GO" id="GO:0070212">
    <property type="term" value="P:protein poly-ADP-ribosylation"/>
    <property type="evidence" value="ECO:0007669"/>
    <property type="project" value="TreeGrafter"/>
</dbReference>
<organism evidence="11 12">
    <name type="scientific">Desmophyllum pertusum</name>
    <dbReference type="NCBI Taxonomy" id="174260"/>
    <lineage>
        <taxon>Eukaryota</taxon>
        <taxon>Metazoa</taxon>
        <taxon>Cnidaria</taxon>
        <taxon>Anthozoa</taxon>
        <taxon>Hexacorallia</taxon>
        <taxon>Scleractinia</taxon>
        <taxon>Caryophylliina</taxon>
        <taxon>Caryophylliidae</taxon>
        <taxon>Desmophyllum</taxon>
    </lineage>
</organism>
<dbReference type="GO" id="GO:0005737">
    <property type="term" value="C:cytoplasm"/>
    <property type="evidence" value="ECO:0007669"/>
    <property type="project" value="TreeGrafter"/>
</dbReference>
<feature type="compositionally biased region" description="Acidic residues" evidence="7">
    <location>
        <begin position="277"/>
        <end position="286"/>
    </location>
</feature>
<dbReference type="InterPro" id="IPR002589">
    <property type="entry name" value="Macro_dom"/>
</dbReference>
<keyword evidence="2 11" id="KW-0328">Glycosyltransferase</keyword>